<dbReference type="AlphaFoldDB" id="A0A1G7M2F6"/>
<dbReference type="OrthoDB" id="2374147at2"/>
<evidence type="ECO:0000313" key="2">
    <source>
        <dbReference type="EMBL" id="SDF56008.1"/>
    </source>
</evidence>
<reference evidence="3" key="1">
    <citation type="submission" date="2016-10" db="EMBL/GenBank/DDBJ databases">
        <authorList>
            <person name="Varghese N."/>
            <person name="Submissions S."/>
        </authorList>
    </citation>
    <scope>NUCLEOTIDE SEQUENCE [LARGE SCALE GENOMIC DNA]</scope>
    <source>
        <strain evidence="3">DSM 23256</strain>
    </source>
</reference>
<protein>
    <submittedName>
        <fullName evidence="2">50S ribosome-binding GTPase</fullName>
    </submittedName>
</protein>
<name>A0A1G7M2F6_9FIRM</name>
<dbReference type="InterPro" id="IPR006073">
    <property type="entry name" value="GTP-bd"/>
</dbReference>
<organism evidence="2 3">
    <name type="scientific">Sporolituus thermophilus DSM 23256</name>
    <dbReference type="NCBI Taxonomy" id="1123285"/>
    <lineage>
        <taxon>Bacteria</taxon>
        <taxon>Bacillati</taxon>
        <taxon>Bacillota</taxon>
        <taxon>Negativicutes</taxon>
        <taxon>Selenomonadales</taxon>
        <taxon>Sporomusaceae</taxon>
        <taxon>Sporolituus</taxon>
    </lineage>
</organism>
<dbReference type="STRING" id="1123285.SAMN05660235_01981"/>
<dbReference type="RefSeq" id="WP_093690424.1">
    <property type="nucleotide sequence ID" value="NZ_FNBU01000015.1"/>
</dbReference>
<dbReference type="Gene3D" id="3.40.50.300">
    <property type="entry name" value="P-loop containing nucleotide triphosphate hydrolases"/>
    <property type="match status" value="1"/>
</dbReference>
<dbReference type="GO" id="GO:0005525">
    <property type="term" value="F:GTP binding"/>
    <property type="evidence" value="ECO:0007669"/>
    <property type="project" value="InterPro"/>
</dbReference>
<dbReference type="SUPFAM" id="SSF52540">
    <property type="entry name" value="P-loop containing nucleoside triphosphate hydrolases"/>
    <property type="match status" value="1"/>
</dbReference>
<dbReference type="EMBL" id="FNBU01000015">
    <property type="protein sequence ID" value="SDF56008.1"/>
    <property type="molecule type" value="Genomic_DNA"/>
</dbReference>
<dbReference type="Proteomes" id="UP000243333">
    <property type="component" value="Unassembled WGS sequence"/>
</dbReference>
<feature type="domain" description="G" evidence="1">
    <location>
        <begin position="4"/>
        <end position="157"/>
    </location>
</feature>
<evidence type="ECO:0000313" key="3">
    <source>
        <dbReference type="Proteomes" id="UP000243333"/>
    </source>
</evidence>
<proteinExistence type="predicted"/>
<keyword evidence="3" id="KW-1185">Reference proteome</keyword>
<accession>A0A1G7M2F6</accession>
<sequence>MRECAVVGRPNSGKTMFALNFAAFLGSKTVDITFRTYDGLLTCRHYTIEEARRELCSLTAHKTRSIQSMILKMPVGKATVNFKLTDTCGITEHIHADESIRRGMAQTIGLMRTADLIFHIIDAADFPGEVIASKDNNIDWEIYTYGTARGNYVLLANKIDLIIAKNNLPKLKDYFPEALIITISALYSQGFKEVKAYVARNL</sequence>
<dbReference type="Pfam" id="PF01926">
    <property type="entry name" value="MMR_HSR1"/>
    <property type="match status" value="1"/>
</dbReference>
<gene>
    <name evidence="2" type="ORF">SAMN05660235_01981</name>
</gene>
<dbReference type="InterPro" id="IPR027417">
    <property type="entry name" value="P-loop_NTPase"/>
</dbReference>
<evidence type="ECO:0000259" key="1">
    <source>
        <dbReference type="Pfam" id="PF01926"/>
    </source>
</evidence>